<dbReference type="AlphaFoldDB" id="A0A645C724"/>
<dbReference type="EMBL" id="VSSQ01025372">
    <property type="protein sequence ID" value="MPM73449.1"/>
    <property type="molecule type" value="Genomic_DNA"/>
</dbReference>
<name>A0A645C724_9ZZZZ</name>
<feature type="compositionally biased region" description="Basic and acidic residues" evidence="1">
    <location>
        <begin position="130"/>
        <end position="142"/>
    </location>
</feature>
<feature type="compositionally biased region" description="Gly residues" evidence="1">
    <location>
        <begin position="24"/>
        <end position="34"/>
    </location>
</feature>
<feature type="region of interest" description="Disordered" evidence="1">
    <location>
        <begin position="1"/>
        <end position="142"/>
    </location>
</feature>
<evidence type="ECO:0000313" key="2">
    <source>
        <dbReference type="EMBL" id="MPM73449.1"/>
    </source>
</evidence>
<accession>A0A645C724</accession>
<protein>
    <submittedName>
        <fullName evidence="2">Uncharacterized protein</fullName>
    </submittedName>
</protein>
<feature type="compositionally biased region" description="Low complexity" evidence="1">
    <location>
        <begin position="74"/>
        <end position="96"/>
    </location>
</feature>
<evidence type="ECO:0000256" key="1">
    <source>
        <dbReference type="SAM" id="MobiDB-lite"/>
    </source>
</evidence>
<sequence length="142" mass="14334">MGDGAVRAGRGQCRARPDRVEAGGRIGRVGGNGALQGTEVDGVRRVERGQLGPVGDRGRAAAAQPGGRGEDELGGALVPGAGLGAGAQAQPGRGDAVPLVAARGHDTVRGGGGSGVEQFPVERQQRRTLPRPDHHQMLGGDR</sequence>
<reference evidence="2" key="1">
    <citation type="submission" date="2019-08" db="EMBL/GenBank/DDBJ databases">
        <authorList>
            <person name="Kucharzyk K."/>
            <person name="Murdoch R.W."/>
            <person name="Higgins S."/>
            <person name="Loffler F."/>
        </authorList>
    </citation>
    <scope>NUCLEOTIDE SEQUENCE</scope>
</reference>
<gene>
    <name evidence="2" type="ORF">SDC9_120429</name>
</gene>
<proteinExistence type="predicted"/>
<organism evidence="2">
    <name type="scientific">bioreactor metagenome</name>
    <dbReference type="NCBI Taxonomy" id="1076179"/>
    <lineage>
        <taxon>unclassified sequences</taxon>
        <taxon>metagenomes</taxon>
        <taxon>ecological metagenomes</taxon>
    </lineage>
</organism>
<comment type="caution">
    <text evidence="2">The sequence shown here is derived from an EMBL/GenBank/DDBJ whole genome shotgun (WGS) entry which is preliminary data.</text>
</comment>